<sequence>MNRPKITVIGSINMDLVTETSRVPDLGETVLGTRFSTHPGGKGANQAVACARLGADVTMVGCVGNDPFGKELRENLRKQGVAVSHVDSVSGEATGVASIVVEQGDNSIIVVPGANHAVTPEKVGQAEEAIREADVVLLQLEIPIDAVAEAVGIARRHQVPVVLNPAPAMELSRELLDGVSILTPNEYELAVLLGQDKEQEADFRRMLAVYPGQVVMTKGGEGAFYTGEEQQVFHQPGYPVEVVDTTGAGDTFNAALACKVGEGKGMAEAVRYATAASALSVTRFGAQGGMPHAVQVEAFLRRGEWECP</sequence>
<dbReference type="RefSeq" id="WP_091573129.1">
    <property type="nucleotide sequence ID" value="NZ_FMZA01000031.1"/>
</dbReference>
<dbReference type="GO" id="GO:0005524">
    <property type="term" value="F:ATP binding"/>
    <property type="evidence" value="ECO:0007669"/>
    <property type="project" value="UniProtKB-UniRule"/>
</dbReference>
<feature type="domain" description="Carbohydrate kinase PfkB" evidence="13">
    <location>
        <begin position="5"/>
        <end position="292"/>
    </location>
</feature>
<comment type="similarity">
    <text evidence="1">Belongs to the carbohydrate kinase pfkB family.</text>
</comment>
<keyword evidence="6 12" id="KW-0547">Nucleotide-binding</keyword>
<comment type="activity regulation">
    <text evidence="12">Activated by a monovalent cation that binds near, but not in, the active site. The most likely occupant of the site in vivo is potassium. Ion binding induces a conformational change that may alter substrate affinity.</text>
</comment>
<evidence type="ECO:0000313" key="15">
    <source>
        <dbReference type="Proteomes" id="UP000199387"/>
    </source>
</evidence>
<dbReference type="EMBL" id="FMZA01000031">
    <property type="protein sequence ID" value="SDD07729.1"/>
    <property type="molecule type" value="Genomic_DNA"/>
</dbReference>
<dbReference type="HAMAP" id="MF_01987">
    <property type="entry name" value="Ribokinase"/>
    <property type="match status" value="1"/>
</dbReference>
<dbReference type="EC" id="2.7.1.15" evidence="2 12"/>
<evidence type="ECO:0000256" key="11">
    <source>
        <dbReference type="ARBA" id="ARBA00023277"/>
    </source>
</evidence>
<comment type="subunit">
    <text evidence="12">Homodimer.</text>
</comment>
<dbReference type="OrthoDB" id="9775849at2"/>
<evidence type="ECO:0000313" key="14">
    <source>
        <dbReference type="EMBL" id="SDD07729.1"/>
    </source>
</evidence>
<dbReference type="Gene3D" id="3.40.1190.20">
    <property type="match status" value="1"/>
</dbReference>
<dbReference type="STRING" id="1236220.SAMN04488112_1316"/>
<evidence type="ECO:0000256" key="8">
    <source>
        <dbReference type="ARBA" id="ARBA00022840"/>
    </source>
</evidence>
<dbReference type="GO" id="GO:0005829">
    <property type="term" value="C:cytosol"/>
    <property type="evidence" value="ECO:0007669"/>
    <property type="project" value="TreeGrafter"/>
</dbReference>
<keyword evidence="4 12" id="KW-0808">Transferase</keyword>
<feature type="binding site" evidence="12">
    <location>
        <position position="285"/>
    </location>
    <ligand>
        <name>K(+)</name>
        <dbReference type="ChEBI" id="CHEBI:29103"/>
    </ligand>
</feature>
<comment type="pathway">
    <text evidence="12">Carbohydrate metabolism; D-ribose degradation; D-ribose 5-phosphate from beta-D-ribopyranose: step 2/2.</text>
</comment>
<comment type="subcellular location">
    <subcellularLocation>
        <location evidence="12">Cytoplasm</location>
    </subcellularLocation>
</comment>
<evidence type="ECO:0000256" key="10">
    <source>
        <dbReference type="ARBA" id="ARBA00022958"/>
    </source>
</evidence>
<evidence type="ECO:0000256" key="12">
    <source>
        <dbReference type="HAMAP-Rule" id="MF_01987"/>
    </source>
</evidence>
<dbReference type="PANTHER" id="PTHR10584">
    <property type="entry name" value="SUGAR KINASE"/>
    <property type="match status" value="1"/>
</dbReference>
<dbReference type="AlphaFoldDB" id="A0A1G6RT08"/>
<dbReference type="InterPro" id="IPR002173">
    <property type="entry name" value="Carboh/pur_kinase_PfkB_CS"/>
</dbReference>
<evidence type="ECO:0000256" key="2">
    <source>
        <dbReference type="ARBA" id="ARBA00012035"/>
    </source>
</evidence>
<dbReference type="PROSITE" id="PS00583">
    <property type="entry name" value="PFKB_KINASES_1"/>
    <property type="match status" value="1"/>
</dbReference>
<comment type="catalytic activity">
    <reaction evidence="12">
        <text>D-ribose + ATP = D-ribose 5-phosphate + ADP + H(+)</text>
        <dbReference type="Rhea" id="RHEA:13697"/>
        <dbReference type="ChEBI" id="CHEBI:15378"/>
        <dbReference type="ChEBI" id="CHEBI:30616"/>
        <dbReference type="ChEBI" id="CHEBI:47013"/>
        <dbReference type="ChEBI" id="CHEBI:78346"/>
        <dbReference type="ChEBI" id="CHEBI:456216"/>
        <dbReference type="EC" id="2.7.1.15"/>
    </reaction>
</comment>
<dbReference type="SUPFAM" id="SSF53613">
    <property type="entry name" value="Ribokinase-like"/>
    <property type="match status" value="1"/>
</dbReference>
<dbReference type="Pfam" id="PF00294">
    <property type="entry name" value="PfkB"/>
    <property type="match status" value="1"/>
</dbReference>
<dbReference type="UniPathway" id="UPA00916">
    <property type="reaction ID" value="UER00889"/>
</dbReference>
<evidence type="ECO:0000259" key="13">
    <source>
        <dbReference type="Pfam" id="PF00294"/>
    </source>
</evidence>
<dbReference type="InterPro" id="IPR029056">
    <property type="entry name" value="Ribokinase-like"/>
</dbReference>
<keyword evidence="11 12" id="KW-0119">Carbohydrate metabolism</keyword>
<gene>
    <name evidence="12" type="primary">rbsK</name>
    <name evidence="14" type="ORF">SAMN04488112_1316</name>
</gene>
<feature type="binding site" evidence="12">
    <location>
        <begin position="217"/>
        <end position="222"/>
    </location>
    <ligand>
        <name>ATP</name>
        <dbReference type="ChEBI" id="CHEBI:30616"/>
    </ligand>
</feature>
<dbReference type="Proteomes" id="UP000199387">
    <property type="component" value="Unassembled WGS sequence"/>
</dbReference>
<evidence type="ECO:0000256" key="9">
    <source>
        <dbReference type="ARBA" id="ARBA00022842"/>
    </source>
</evidence>
<protein>
    <recommendedName>
        <fullName evidence="3 12">Ribokinase</fullName>
        <shortName evidence="12">RK</shortName>
        <ecNumber evidence="2 12">2.7.1.15</ecNumber>
    </recommendedName>
</protein>
<keyword evidence="15" id="KW-1185">Reference proteome</keyword>
<dbReference type="InterPro" id="IPR011611">
    <property type="entry name" value="PfkB_dom"/>
</dbReference>
<dbReference type="GO" id="GO:0019303">
    <property type="term" value="P:D-ribose catabolic process"/>
    <property type="evidence" value="ECO:0007669"/>
    <property type="project" value="UniProtKB-UniRule"/>
</dbReference>
<comment type="function">
    <text evidence="12">Catalyzes the phosphorylation of ribose at O-5 in a reaction requiring ATP and magnesium. The resulting D-ribose-5-phosphate can then be used either for sythesis of nucleotides, histidine, and tryptophan, or as a component of the pentose phosphate pathway.</text>
</comment>
<feature type="binding site" evidence="12">
    <location>
        <position position="246"/>
    </location>
    <ligand>
        <name>K(+)</name>
        <dbReference type="ChEBI" id="CHEBI:29103"/>
    </ligand>
</feature>
<feature type="binding site" evidence="12">
    <location>
        <position position="244"/>
    </location>
    <ligand>
        <name>K(+)</name>
        <dbReference type="ChEBI" id="CHEBI:29103"/>
    </ligand>
</feature>
<keyword evidence="5 12" id="KW-0479">Metal-binding</keyword>
<evidence type="ECO:0000256" key="7">
    <source>
        <dbReference type="ARBA" id="ARBA00022777"/>
    </source>
</evidence>
<name>A0A1G6RT08_9BACL</name>
<dbReference type="GO" id="GO:0004747">
    <property type="term" value="F:ribokinase activity"/>
    <property type="evidence" value="ECO:0007669"/>
    <property type="project" value="UniProtKB-UniRule"/>
</dbReference>
<feature type="binding site" evidence="12">
    <location>
        <begin position="41"/>
        <end position="45"/>
    </location>
    <ligand>
        <name>substrate</name>
    </ligand>
</feature>
<dbReference type="GO" id="GO:0046872">
    <property type="term" value="F:metal ion binding"/>
    <property type="evidence" value="ECO:0007669"/>
    <property type="project" value="UniProtKB-KW"/>
</dbReference>
<evidence type="ECO:0000256" key="5">
    <source>
        <dbReference type="ARBA" id="ARBA00022723"/>
    </source>
</evidence>
<feature type="binding site" evidence="12">
    <location>
        <position position="283"/>
    </location>
    <ligand>
        <name>K(+)</name>
        <dbReference type="ChEBI" id="CHEBI:29103"/>
    </ligand>
</feature>
<keyword evidence="7 12" id="KW-0418">Kinase</keyword>
<organism evidence="14 15">
    <name type="scientific">Melghirimyces thermohalophilus</name>
    <dbReference type="NCBI Taxonomy" id="1236220"/>
    <lineage>
        <taxon>Bacteria</taxon>
        <taxon>Bacillati</taxon>
        <taxon>Bacillota</taxon>
        <taxon>Bacilli</taxon>
        <taxon>Bacillales</taxon>
        <taxon>Thermoactinomycetaceae</taxon>
        <taxon>Melghirimyces</taxon>
    </lineage>
</organism>
<evidence type="ECO:0000256" key="1">
    <source>
        <dbReference type="ARBA" id="ARBA00005380"/>
    </source>
</evidence>
<dbReference type="NCBIfam" id="TIGR02152">
    <property type="entry name" value="D_ribokin_bact"/>
    <property type="match status" value="1"/>
</dbReference>
<keyword evidence="8 12" id="KW-0067">ATP-binding</keyword>
<accession>A0A1G6RT08</accession>
<keyword evidence="10 12" id="KW-0630">Potassium</keyword>
<keyword evidence="12" id="KW-0963">Cytoplasm</keyword>
<evidence type="ECO:0000256" key="3">
    <source>
        <dbReference type="ARBA" id="ARBA00016943"/>
    </source>
</evidence>
<dbReference type="InterPro" id="IPR002139">
    <property type="entry name" value="Ribo/fructo_kinase"/>
</dbReference>
<comment type="similarity">
    <text evidence="12">Belongs to the carbohydrate kinase PfkB family. Ribokinase subfamily.</text>
</comment>
<dbReference type="PROSITE" id="PS00584">
    <property type="entry name" value="PFKB_KINASES_2"/>
    <property type="match status" value="1"/>
</dbReference>
<feature type="active site" description="Proton acceptor" evidence="12">
    <location>
        <position position="250"/>
    </location>
</feature>
<dbReference type="PRINTS" id="PR00990">
    <property type="entry name" value="RIBOKINASE"/>
</dbReference>
<dbReference type="InterPro" id="IPR011877">
    <property type="entry name" value="Ribokinase"/>
</dbReference>
<feature type="binding site" evidence="12">
    <location>
        <position position="141"/>
    </location>
    <ligand>
        <name>substrate</name>
    </ligand>
</feature>
<keyword evidence="9 12" id="KW-0460">Magnesium</keyword>
<evidence type="ECO:0000256" key="4">
    <source>
        <dbReference type="ARBA" id="ARBA00022679"/>
    </source>
</evidence>
<dbReference type="PANTHER" id="PTHR10584:SF166">
    <property type="entry name" value="RIBOKINASE"/>
    <property type="match status" value="1"/>
</dbReference>
<comment type="cofactor">
    <cofactor evidence="12">
        <name>Mg(2+)</name>
        <dbReference type="ChEBI" id="CHEBI:18420"/>
    </cofactor>
    <text evidence="12">Requires a divalent cation, most likely magnesium in vivo, as an electrophilic catalyst to aid phosphoryl group transfer. It is the chelate of the metal and the nucleotide that is the actual substrate.</text>
</comment>
<comment type="caution">
    <text evidence="12">Lacks conserved residue(s) required for the propagation of feature annotation.</text>
</comment>
<feature type="binding site" evidence="12">
    <location>
        <begin position="249"/>
        <end position="250"/>
    </location>
    <ligand>
        <name>ATP</name>
        <dbReference type="ChEBI" id="CHEBI:30616"/>
    </ligand>
</feature>
<dbReference type="CDD" id="cd01174">
    <property type="entry name" value="ribokinase"/>
    <property type="match status" value="1"/>
</dbReference>
<feature type="binding site" evidence="12">
    <location>
        <position position="250"/>
    </location>
    <ligand>
        <name>substrate</name>
    </ligand>
</feature>
<feature type="binding site" evidence="12">
    <location>
        <position position="280"/>
    </location>
    <ligand>
        <name>K(+)</name>
        <dbReference type="ChEBI" id="CHEBI:29103"/>
    </ligand>
</feature>
<feature type="binding site" evidence="12">
    <location>
        <position position="185"/>
    </location>
    <ligand>
        <name>ATP</name>
        <dbReference type="ChEBI" id="CHEBI:30616"/>
    </ligand>
</feature>
<reference evidence="14 15" key="1">
    <citation type="submission" date="2016-10" db="EMBL/GenBank/DDBJ databases">
        <authorList>
            <person name="de Groot N.N."/>
        </authorList>
    </citation>
    <scope>NUCLEOTIDE SEQUENCE [LARGE SCALE GENOMIC DNA]</scope>
    <source>
        <strain evidence="14 15">DSM 45514</strain>
    </source>
</reference>
<feature type="binding site" evidence="12">
    <location>
        <begin position="13"/>
        <end position="15"/>
    </location>
    <ligand>
        <name>substrate</name>
    </ligand>
</feature>
<proteinExistence type="inferred from homology"/>
<evidence type="ECO:0000256" key="6">
    <source>
        <dbReference type="ARBA" id="ARBA00022741"/>
    </source>
</evidence>